<organism evidence="14 15">
    <name type="scientific">Candidatus Liberibacter europaeus</name>
    <dbReference type="NCBI Taxonomy" id="744859"/>
    <lineage>
        <taxon>Bacteria</taxon>
        <taxon>Pseudomonadati</taxon>
        <taxon>Pseudomonadota</taxon>
        <taxon>Alphaproteobacteria</taxon>
        <taxon>Hyphomicrobiales</taxon>
        <taxon>Rhizobiaceae</taxon>
        <taxon>Liberibacter</taxon>
    </lineage>
</organism>
<evidence type="ECO:0000256" key="8">
    <source>
        <dbReference type="ARBA" id="ARBA00022840"/>
    </source>
</evidence>
<feature type="domain" description="7,8-dihydro-6-hydroxymethylpterin-pyrophosphokinase" evidence="13">
    <location>
        <begin position="19"/>
        <end position="146"/>
    </location>
</feature>
<evidence type="ECO:0000313" key="15">
    <source>
        <dbReference type="Proteomes" id="UP000240811"/>
    </source>
</evidence>
<dbReference type="InterPro" id="IPR035907">
    <property type="entry name" value="Hppk_sf"/>
</dbReference>
<dbReference type="GO" id="GO:0046654">
    <property type="term" value="P:tetrahydrofolate biosynthetic process"/>
    <property type="evidence" value="ECO:0007669"/>
    <property type="project" value="UniProtKB-UniPathway"/>
</dbReference>
<evidence type="ECO:0000256" key="7">
    <source>
        <dbReference type="ARBA" id="ARBA00022777"/>
    </source>
</evidence>
<comment type="caution">
    <text evidence="14">The sequence shown here is derived from an EMBL/GenBank/DDBJ whole genome shotgun (WGS) entry which is preliminary data.</text>
</comment>
<keyword evidence="8" id="KW-0067">ATP-binding</keyword>
<dbReference type="GO" id="GO:0016301">
    <property type="term" value="F:kinase activity"/>
    <property type="evidence" value="ECO:0007669"/>
    <property type="project" value="UniProtKB-KW"/>
</dbReference>
<protein>
    <recommendedName>
        <fullName evidence="4">2-amino-4-hydroxy-6-hydroxymethyldihydropteridine pyrophosphokinase</fullName>
        <ecNumber evidence="3">2.7.6.3</ecNumber>
    </recommendedName>
    <alternativeName>
        <fullName evidence="11">6-hydroxymethyl-7,8-dihydropterin pyrophosphokinase</fullName>
    </alternativeName>
    <alternativeName>
        <fullName evidence="12">7,8-dihydro-6-hydroxymethylpterin-pyrophosphokinase</fullName>
    </alternativeName>
</protein>
<keyword evidence="7 14" id="KW-0418">Kinase</keyword>
<evidence type="ECO:0000256" key="11">
    <source>
        <dbReference type="ARBA" id="ARBA00029766"/>
    </source>
</evidence>
<dbReference type="SUPFAM" id="SSF55083">
    <property type="entry name" value="6-hydroxymethyl-7,8-dihydropterin pyrophosphokinase, HPPK"/>
    <property type="match status" value="1"/>
</dbReference>
<evidence type="ECO:0000256" key="10">
    <source>
        <dbReference type="ARBA" id="ARBA00029409"/>
    </source>
</evidence>
<reference evidence="15" key="1">
    <citation type="submission" date="2018-02" db="EMBL/GenBank/DDBJ databases">
        <title>Genome sequence of Candidatus Liberibacter europaeus.</title>
        <authorList>
            <person name="Frampton R.A."/>
            <person name="Thompson S.M."/>
            <person name="David C."/>
            <person name="Addison S.M."/>
            <person name="Smith G.R."/>
        </authorList>
    </citation>
    <scope>NUCLEOTIDE SEQUENCE [LARGE SCALE GENOMIC DNA]</scope>
</reference>
<dbReference type="PANTHER" id="PTHR43071">
    <property type="entry name" value="2-AMINO-4-HYDROXY-6-HYDROXYMETHYLDIHYDROPTERIDINE PYROPHOSPHOKINASE"/>
    <property type="match status" value="1"/>
</dbReference>
<name>A0A2T4VX30_9HYPH</name>
<dbReference type="AlphaFoldDB" id="A0A2T4VX30"/>
<dbReference type="InterPro" id="IPR000550">
    <property type="entry name" value="Hppk"/>
</dbReference>
<evidence type="ECO:0000256" key="9">
    <source>
        <dbReference type="ARBA" id="ARBA00022909"/>
    </source>
</evidence>
<dbReference type="NCBIfam" id="TIGR01498">
    <property type="entry name" value="folK"/>
    <property type="match status" value="1"/>
</dbReference>
<keyword evidence="9" id="KW-0289">Folate biosynthesis</keyword>
<accession>A0A2T4VX30</accession>
<dbReference type="CDD" id="cd00483">
    <property type="entry name" value="HPPK"/>
    <property type="match status" value="1"/>
</dbReference>
<dbReference type="UniPathway" id="UPA00077">
    <property type="reaction ID" value="UER00155"/>
</dbReference>
<sequence length="188" mass="21522">MWKSESNTLIKHNYDPIAIGIGSNVGNKQYYLSQSLRLIHNHRDCEVISVSRLYNTSPWGKTDQEFFLNAVALIKTKVLPNELLDILLSIENKLKRERGELWGPRTIDLDILLFGNYACSTNRLTIPHPYITQRAFVIVPLADVAPHILINGLSISYWIGRIDVSEVQIIRNDCNWWIDCDGCVDILD</sequence>
<evidence type="ECO:0000256" key="3">
    <source>
        <dbReference type="ARBA" id="ARBA00013253"/>
    </source>
</evidence>
<evidence type="ECO:0000313" key="14">
    <source>
        <dbReference type="EMBL" id="PTL86330.1"/>
    </source>
</evidence>
<comment type="pathway">
    <text evidence="1">Cofactor biosynthesis; tetrahydrofolate biosynthesis; 2-amino-4-hydroxy-6-hydroxymethyl-7,8-dihydropteridine diphosphate from 7,8-dihydroneopterin triphosphate: step 4/4.</text>
</comment>
<dbReference type="Pfam" id="PF01288">
    <property type="entry name" value="HPPK"/>
    <property type="match status" value="1"/>
</dbReference>
<comment type="similarity">
    <text evidence="2">Belongs to the HPPK family.</text>
</comment>
<dbReference type="GO" id="GO:0046656">
    <property type="term" value="P:folic acid biosynthetic process"/>
    <property type="evidence" value="ECO:0007669"/>
    <property type="project" value="UniProtKB-KW"/>
</dbReference>
<dbReference type="EMBL" id="PSQJ01000004">
    <property type="protein sequence ID" value="PTL86330.1"/>
    <property type="molecule type" value="Genomic_DNA"/>
</dbReference>
<dbReference type="EC" id="2.7.6.3" evidence="3"/>
<evidence type="ECO:0000259" key="13">
    <source>
        <dbReference type="Pfam" id="PF01288"/>
    </source>
</evidence>
<dbReference type="GO" id="GO:0005524">
    <property type="term" value="F:ATP binding"/>
    <property type="evidence" value="ECO:0007669"/>
    <property type="project" value="UniProtKB-KW"/>
</dbReference>
<dbReference type="PANTHER" id="PTHR43071:SF1">
    <property type="entry name" value="2-AMINO-4-HYDROXY-6-HYDROXYMETHYLDIHYDROPTERIDINE PYROPHOSPHOKINASE"/>
    <property type="match status" value="1"/>
</dbReference>
<evidence type="ECO:0000256" key="2">
    <source>
        <dbReference type="ARBA" id="ARBA00005810"/>
    </source>
</evidence>
<evidence type="ECO:0000256" key="12">
    <source>
        <dbReference type="ARBA" id="ARBA00033413"/>
    </source>
</evidence>
<comment type="function">
    <text evidence="10">Catalyzes the transfer of pyrophosphate from adenosine triphosphate (ATP) to 6-hydroxymethyl-7,8-dihydropterin, an enzymatic step in folate biosynthesis pathway.</text>
</comment>
<evidence type="ECO:0000256" key="5">
    <source>
        <dbReference type="ARBA" id="ARBA00022679"/>
    </source>
</evidence>
<dbReference type="Gene3D" id="3.30.70.560">
    <property type="entry name" value="7,8-Dihydro-6-hydroxymethylpterin-pyrophosphokinase HPPK"/>
    <property type="match status" value="1"/>
</dbReference>
<gene>
    <name evidence="14" type="primary">folK</name>
    <name evidence="14" type="ORF">C4617_03750</name>
</gene>
<evidence type="ECO:0000256" key="4">
    <source>
        <dbReference type="ARBA" id="ARBA00016218"/>
    </source>
</evidence>
<dbReference type="Proteomes" id="UP000240811">
    <property type="component" value="Unassembled WGS sequence"/>
</dbReference>
<dbReference type="GO" id="GO:0003848">
    <property type="term" value="F:2-amino-4-hydroxy-6-hydroxymethyldihydropteridine diphosphokinase activity"/>
    <property type="evidence" value="ECO:0007669"/>
    <property type="project" value="UniProtKB-EC"/>
</dbReference>
<keyword evidence="6" id="KW-0547">Nucleotide-binding</keyword>
<keyword evidence="5" id="KW-0808">Transferase</keyword>
<evidence type="ECO:0000256" key="6">
    <source>
        <dbReference type="ARBA" id="ARBA00022741"/>
    </source>
</evidence>
<evidence type="ECO:0000256" key="1">
    <source>
        <dbReference type="ARBA" id="ARBA00005051"/>
    </source>
</evidence>
<proteinExistence type="inferred from homology"/>